<keyword evidence="1" id="KW-0812">Transmembrane</keyword>
<proteinExistence type="predicted"/>
<feature type="transmembrane region" description="Helical" evidence="1">
    <location>
        <begin position="79"/>
        <end position="96"/>
    </location>
</feature>
<dbReference type="EMBL" id="JAKUDN010000002">
    <property type="protein sequence ID" value="MCP8352357.1"/>
    <property type="molecule type" value="Genomic_DNA"/>
</dbReference>
<feature type="transmembrane region" description="Helical" evidence="1">
    <location>
        <begin position="102"/>
        <end position="119"/>
    </location>
</feature>
<keyword evidence="3" id="KW-1185">Reference proteome</keyword>
<comment type="caution">
    <text evidence="2">The sequence shown here is derived from an EMBL/GenBank/DDBJ whole genome shotgun (WGS) entry which is preliminary data.</text>
</comment>
<keyword evidence="1" id="KW-1133">Transmembrane helix</keyword>
<reference evidence="2 3" key="1">
    <citation type="journal article" date="2022" name="Nat. Microbiol.">
        <title>The microbiome of a bacterivorous marine choanoflagellate contains a resource-demanding obligate bacterial associate.</title>
        <authorList>
            <person name="Needham D.M."/>
            <person name="Poirier C."/>
            <person name="Bachy C."/>
            <person name="George E.E."/>
            <person name="Wilken S."/>
            <person name="Yung C.C.M."/>
            <person name="Limardo A.J."/>
            <person name="Morando M."/>
            <person name="Sudek L."/>
            <person name="Malmstrom R.R."/>
            <person name="Keeling P.J."/>
            <person name="Santoro A.E."/>
            <person name="Worden A.Z."/>
        </authorList>
    </citation>
    <scope>NUCLEOTIDE SEQUENCE [LARGE SCALE GENOMIC DNA]</scope>
    <source>
        <strain evidence="2 3">Comchoano-2</strain>
    </source>
</reference>
<protein>
    <submittedName>
        <fullName evidence="2">Uncharacterized protein</fullName>
    </submittedName>
</protein>
<dbReference type="RefSeq" id="WP_258569463.1">
    <property type="nucleotide sequence ID" value="NZ_JAKUDN010000002.1"/>
</dbReference>
<evidence type="ECO:0000313" key="2">
    <source>
        <dbReference type="EMBL" id="MCP8352357.1"/>
    </source>
</evidence>
<keyword evidence="1" id="KW-0472">Membrane</keyword>
<name>A0ABT1L5A2_9GAMM</name>
<evidence type="ECO:0000313" key="3">
    <source>
        <dbReference type="Proteomes" id="UP001320768"/>
    </source>
</evidence>
<sequence>MIKFGLRSAFKSLFHVKSWVGWDSLAKNGSFIRQLLNSLFNANAQSAVQETFEEAVSKYGYTPEFLANQEANFQRAARVYLGFFAIGAVYMLWLLIKKKWLASFVMVPINLMMFSFYFRESFWQMQLRRKKLGMTAKEWFHETVLGYDQ</sequence>
<organism evidence="2 3">
    <name type="scientific">Candidatus Synchoanobacter obligatus</name>
    <dbReference type="NCBI Taxonomy" id="2919597"/>
    <lineage>
        <taxon>Bacteria</taxon>
        <taxon>Pseudomonadati</taxon>
        <taxon>Pseudomonadota</taxon>
        <taxon>Gammaproteobacteria</taxon>
        <taxon>Candidatus Comchoanobacterales</taxon>
        <taxon>Candidatus Comchoanobacteraceae</taxon>
        <taxon>Candidatus Synchoanobacter</taxon>
    </lineage>
</organism>
<gene>
    <name evidence="2" type="ORF">MKS91_03520</name>
</gene>
<accession>A0ABT1L5A2</accession>
<dbReference type="Proteomes" id="UP001320768">
    <property type="component" value="Unassembled WGS sequence"/>
</dbReference>
<evidence type="ECO:0000256" key="1">
    <source>
        <dbReference type="SAM" id="Phobius"/>
    </source>
</evidence>